<feature type="transmembrane region" description="Helical" evidence="1">
    <location>
        <begin position="31"/>
        <end position="49"/>
    </location>
</feature>
<dbReference type="EMBL" id="JAMZMM010000132">
    <property type="protein sequence ID" value="MCP2729659.1"/>
    <property type="molecule type" value="Genomic_DNA"/>
</dbReference>
<feature type="transmembrane region" description="Helical" evidence="1">
    <location>
        <begin position="340"/>
        <end position="359"/>
    </location>
</feature>
<feature type="transmembrane region" description="Helical" evidence="1">
    <location>
        <begin position="263"/>
        <end position="286"/>
    </location>
</feature>
<keyword evidence="1" id="KW-0812">Transmembrane</keyword>
<evidence type="ECO:0000313" key="3">
    <source>
        <dbReference type="Proteomes" id="UP001204953"/>
    </source>
</evidence>
<evidence type="ECO:0000256" key="1">
    <source>
        <dbReference type="SAM" id="Phobius"/>
    </source>
</evidence>
<comment type="caution">
    <text evidence="2">The sequence shown here is derived from an EMBL/GenBank/DDBJ whole genome shotgun (WGS) entry which is preliminary data.</text>
</comment>
<sequence length="448" mass="49323">MLNKIVSIIQKIGPGLRQVISNTAWLFADKIGRMGLSLFVGVWVTRYLGPTQFGTLSYAMTFVSMFSAIASLGGLSSLIVRDIARNPSCKDESLGTAFTLQLIGGFLTILVTVAIIPILNPNDPLTHKLVAIIAAGTVFNAFGTIDFWFQSQLQSKYTIFAKNFAYLLVAAVRLVLIQLQAGLIDFAWARLAESAVGALGLLWVYRKQGNYIQAWRVSFQRSKELLVESFPLVLAGIAVYVYANIDQVMLGAILQENKDELGFYAAAVKLSTVFDFLPMILASSTLPKLTQLRGKNSEDYFKKLQIYFDISTASWLAIAIPVSILAPYIVPILYGEAFRASVPLLSVYAWSQFGSMFGVARGTFLAIEGKLHYSLIMSVMGAFLNIGLNYFMIPAYGAMGATVATLITYLFVIVLINFFIKDLNIVGLLILRSLNLYQAALRLKGLLR</sequence>
<name>A0AAE3KMW2_9CYAN</name>
<dbReference type="InterPro" id="IPR052556">
    <property type="entry name" value="PolySynth_Transporter"/>
</dbReference>
<feature type="transmembrane region" description="Helical" evidence="1">
    <location>
        <begin position="398"/>
        <end position="420"/>
    </location>
</feature>
<reference evidence="2" key="1">
    <citation type="submission" date="2022-06" db="EMBL/GenBank/DDBJ databases">
        <title>New cyanobacteria of genus Symplocastrum in benthos of Lake Baikal.</title>
        <authorList>
            <person name="Sorokovikova E."/>
            <person name="Tikhonova I."/>
            <person name="Krasnopeev A."/>
            <person name="Evseev P."/>
            <person name="Gladkikh A."/>
            <person name="Belykh O."/>
        </authorList>
    </citation>
    <scope>NUCLEOTIDE SEQUENCE</scope>
    <source>
        <strain evidence="2">BBK-W-15</strain>
    </source>
</reference>
<dbReference type="AlphaFoldDB" id="A0AAE3KMW2"/>
<keyword evidence="1" id="KW-1133">Transmembrane helix</keyword>
<feature type="transmembrane region" description="Helical" evidence="1">
    <location>
        <begin position="306"/>
        <end position="334"/>
    </location>
</feature>
<keyword evidence="3" id="KW-1185">Reference proteome</keyword>
<keyword evidence="1" id="KW-0472">Membrane</keyword>
<feature type="transmembrane region" description="Helical" evidence="1">
    <location>
        <begin position="100"/>
        <end position="119"/>
    </location>
</feature>
<proteinExistence type="predicted"/>
<dbReference type="PANTHER" id="PTHR43424:SF1">
    <property type="entry name" value="LOCUS PUTATIVE PROTEIN 1-RELATED"/>
    <property type="match status" value="1"/>
</dbReference>
<dbReference type="Proteomes" id="UP001204953">
    <property type="component" value="Unassembled WGS sequence"/>
</dbReference>
<evidence type="ECO:0000313" key="2">
    <source>
        <dbReference type="EMBL" id="MCP2729659.1"/>
    </source>
</evidence>
<protein>
    <submittedName>
        <fullName evidence="2">Flippase</fullName>
    </submittedName>
</protein>
<dbReference type="CDD" id="cd13128">
    <property type="entry name" value="MATE_Wzx_like"/>
    <property type="match status" value="1"/>
</dbReference>
<gene>
    <name evidence="2" type="ORF">NJ959_14495</name>
</gene>
<feature type="transmembrane region" description="Helical" evidence="1">
    <location>
        <begin position="225"/>
        <end position="243"/>
    </location>
</feature>
<dbReference type="Pfam" id="PF13440">
    <property type="entry name" value="Polysacc_synt_3"/>
    <property type="match status" value="1"/>
</dbReference>
<dbReference type="RefSeq" id="WP_254012440.1">
    <property type="nucleotide sequence ID" value="NZ_JAMZMM010000132.1"/>
</dbReference>
<feature type="transmembrane region" description="Helical" evidence="1">
    <location>
        <begin position="371"/>
        <end position="392"/>
    </location>
</feature>
<feature type="transmembrane region" description="Helical" evidence="1">
    <location>
        <begin position="187"/>
        <end position="205"/>
    </location>
</feature>
<feature type="transmembrane region" description="Helical" evidence="1">
    <location>
        <begin position="164"/>
        <end position="181"/>
    </location>
</feature>
<feature type="transmembrane region" description="Helical" evidence="1">
    <location>
        <begin position="125"/>
        <end position="143"/>
    </location>
</feature>
<accession>A0AAE3KMW2</accession>
<dbReference type="PANTHER" id="PTHR43424">
    <property type="entry name" value="LOCUS PUTATIVE PROTEIN 1-RELATED"/>
    <property type="match status" value="1"/>
</dbReference>
<feature type="transmembrane region" description="Helical" evidence="1">
    <location>
        <begin position="55"/>
        <end position="80"/>
    </location>
</feature>
<organism evidence="2 3">
    <name type="scientific">Limnofasciculus baicalensis BBK-W-15</name>
    <dbReference type="NCBI Taxonomy" id="2699891"/>
    <lineage>
        <taxon>Bacteria</taxon>
        <taxon>Bacillati</taxon>
        <taxon>Cyanobacteriota</taxon>
        <taxon>Cyanophyceae</taxon>
        <taxon>Coleofasciculales</taxon>
        <taxon>Coleofasciculaceae</taxon>
        <taxon>Limnofasciculus</taxon>
        <taxon>Limnofasciculus baicalensis</taxon>
    </lineage>
</organism>